<dbReference type="GO" id="GO:0008757">
    <property type="term" value="F:S-adenosylmethionine-dependent methyltransferase activity"/>
    <property type="evidence" value="ECO:0007669"/>
    <property type="project" value="InterPro"/>
</dbReference>
<dbReference type="PANTHER" id="PTHR45036">
    <property type="entry name" value="METHYLTRANSFERASE LIKE 7B"/>
    <property type="match status" value="1"/>
</dbReference>
<dbReference type="EMBL" id="JABSTV010001253">
    <property type="protein sequence ID" value="KAH7944103.1"/>
    <property type="molecule type" value="Genomic_DNA"/>
</dbReference>
<proteinExistence type="predicted"/>
<accession>A0A9D4PJX1</accession>
<reference evidence="2" key="2">
    <citation type="submission" date="2021-09" db="EMBL/GenBank/DDBJ databases">
        <authorList>
            <person name="Jia N."/>
            <person name="Wang J."/>
            <person name="Shi W."/>
            <person name="Du L."/>
            <person name="Sun Y."/>
            <person name="Zhan W."/>
            <person name="Jiang J."/>
            <person name="Wang Q."/>
            <person name="Zhang B."/>
            <person name="Ji P."/>
            <person name="Sakyi L.B."/>
            <person name="Cui X."/>
            <person name="Yuan T."/>
            <person name="Jiang B."/>
            <person name="Yang W."/>
            <person name="Lam T.T.-Y."/>
            <person name="Chang Q."/>
            <person name="Ding S."/>
            <person name="Wang X."/>
            <person name="Zhu J."/>
            <person name="Ruan X."/>
            <person name="Zhao L."/>
            <person name="Wei J."/>
            <person name="Que T."/>
            <person name="Du C."/>
            <person name="Cheng J."/>
            <person name="Dai P."/>
            <person name="Han X."/>
            <person name="Huang E."/>
            <person name="Gao Y."/>
            <person name="Liu J."/>
            <person name="Shao H."/>
            <person name="Ye R."/>
            <person name="Li L."/>
            <person name="Wei W."/>
            <person name="Wang X."/>
            <person name="Wang C."/>
            <person name="Huo Q."/>
            <person name="Li W."/>
            <person name="Guo W."/>
            <person name="Chen H."/>
            <person name="Chen S."/>
            <person name="Zhou L."/>
            <person name="Zhou L."/>
            <person name="Ni X."/>
            <person name="Tian J."/>
            <person name="Zhou Y."/>
            <person name="Sheng Y."/>
            <person name="Liu T."/>
            <person name="Pan Y."/>
            <person name="Xia L."/>
            <person name="Li J."/>
            <person name="Zhao F."/>
            <person name="Cao W."/>
        </authorList>
    </citation>
    <scope>NUCLEOTIDE SEQUENCE</scope>
    <source>
        <strain evidence="2">Rsan-2018</strain>
        <tissue evidence="2">Larvae</tissue>
    </source>
</reference>
<keyword evidence="3" id="KW-1185">Reference proteome</keyword>
<feature type="domain" description="Methyltransferase type 11" evidence="1">
    <location>
        <begin position="31"/>
        <end position="100"/>
    </location>
</feature>
<reference evidence="2" key="1">
    <citation type="journal article" date="2020" name="Cell">
        <title>Large-Scale Comparative Analyses of Tick Genomes Elucidate Their Genetic Diversity and Vector Capacities.</title>
        <authorList>
            <consortium name="Tick Genome and Microbiome Consortium (TIGMIC)"/>
            <person name="Jia N."/>
            <person name="Wang J."/>
            <person name="Shi W."/>
            <person name="Du L."/>
            <person name="Sun Y."/>
            <person name="Zhan W."/>
            <person name="Jiang J.F."/>
            <person name="Wang Q."/>
            <person name="Zhang B."/>
            <person name="Ji P."/>
            <person name="Bell-Sakyi L."/>
            <person name="Cui X.M."/>
            <person name="Yuan T.T."/>
            <person name="Jiang B.G."/>
            <person name="Yang W.F."/>
            <person name="Lam T.T."/>
            <person name="Chang Q.C."/>
            <person name="Ding S.J."/>
            <person name="Wang X.J."/>
            <person name="Zhu J.G."/>
            <person name="Ruan X.D."/>
            <person name="Zhao L."/>
            <person name="Wei J.T."/>
            <person name="Ye R.Z."/>
            <person name="Que T.C."/>
            <person name="Du C.H."/>
            <person name="Zhou Y.H."/>
            <person name="Cheng J.X."/>
            <person name="Dai P.F."/>
            <person name="Guo W.B."/>
            <person name="Han X.H."/>
            <person name="Huang E.J."/>
            <person name="Li L.F."/>
            <person name="Wei W."/>
            <person name="Gao Y.C."/>
            <person name="Liu J.Z."/>
            <person name="Shao H.Z."/>
            <person name="Wang X."/>
            <person name="Wang C.C."/>
            <person name="Yang T.C."/>
            <person name="Huo Q.B."/>
            <person name="Li W."/>
            <person name="Chen H.Y."/>
            <person name="Chen S.E."/>
            <person name="Zhou L.G."/>
            <person name="Ni X.B."/>
            <person name="Tian J.H."/>
            <person name="Sheng Y."/>
            <person name="Liu T."/>
            <person name="Pan Y.S."/>
            <person name="Xia L.Y."/>
            <person name="Li J."/>
            <person name="Zhao F."/>
            <person name="Cao W.C."/>
        </authorList>
    </citation>
    <scope>NUCLEOTIDE SEQUENCE</scope>
    <source>
        <strain evidence="2">Rsan-2018</strain>
    </source>
</reference>
<dbReference type="Proteomes" id="UP000821837">
    <property type="component" value="Unassembled WGS sequence"/>
</dbReference>
<name>A0A9D4PJX1_RHISA</name>
<dbReference type="Pfam" id="PF08241">
    <property type="entry name" value="Methyltransf_11"/>
    <property type="match status" value="1"/>
</dbReference>
<evidence type="ECO:0000313" key="3">
    <source>
        <dbReference type="Proteomes" id="UP000821837"/>
    </source>
</evidence>
<protein>
    <recommendedName>
        <fullName evidence="1">Methyltransferase type 11 domain-containing protein</fullName>
    </recommendedName>
</protein>
<organism evidence="2 3">
    <name type="scientific">Rhipicephalus sanguineus</name>
    <name type="common">Brown dog tick</name>
    <name type="synonym">Ixodes sanguineus</name>
    <dbReference type="NCBI Taxonomy" id="34632"/>
    <lineage>
        <taxon>Eukaryota</taxon>
        <taxon>Metazoa</taxon>
        <taxon>Ecdysozoa</taxon>
        <taxon>Arthropoda</taxon>
        <taxon>Chelicerata</taxon>
        <taxon>Arachnida</taxon>
        <taxon>Acari</taxon>
        <taxon>Parasitiformes</taxon>
        <taxon>Ixodida</taxon>
        <taxon>Ixodoidea</taxon>
        <taxon>Ixodidae</taxon>
        <taxon>Rhipicephalinae</taxon>
        <taxon>Rhipicephalus</taxon>
        <taxon>Rhipicephalus</taxon>
    </lineage>
</organism>
<gene>
    <name evidence="2" type="ORF">HPB52_015580</name>
</gene>
<dbReference type="AlphaFoldDB" id="A0A9D4PJX1"/>
<dbReference type="PANTHER" id="PTHR45036:SF1">
    <property type="entry name" value="METHYLTRANSFERASE LIKE 7A"/>
    <property type="match status" value="1"/>
</dbReference>
<dbReference type="InterPro" id="IPR052356">
    <property type="entry name" value="Thiol_S-MT"/>
</dbReference>
<sequence>MAPARRAALKPLELLESHDPVLREEGCLRVLEVGAGSGANFGFITRKIKYTNVDPNAEFGKAFLSELRNYPKVELERWVQCPGENMEKLESEQFDVVLLTEDT</sequence>
<dbReference type="InterPro" id="IPR029063">
    <property type="entry name" value="SAM-dependent_MTases_sf"/>
</dbReference>
<comment type="caution">
    <text evidence="2">The sequence shown here is derived from an EMBL/GenBank/DDBJ whole genome shotgun (WGS) entry which is preliminary data.</text>
</comment>
<dbReference type="InterPro" id="IPR013216">
    <property type="entry name" value="Methyltransf_11"/>
</dbReference>
<dbReference type="VEuPathDB" id="VectorBase:RSAN_046751"/>
<dbReference type="SUPFAM" id="SSF53335">
    <property type="entry name" value="S-adenosyl-L-methionine-dependent methyltransferases"/>
    <property type="match status" value="1"/>
</dbReference>
<evidence type="ECO:0000313" key="2">
    <source>
        <dbReference type="EMBL" id="KAH7944103.1"/>
    </source>
</evidence>
<dbReference type="Gene3D" id="3.40.50.150">
    <property type="entry name" value="Vaccinia Virus protein VP39"/>
    <property type="match status" value="1"/>
</dbReference>
<dbReference type="CDD" id="cd02440">
    <property type="entry name" value="AdoMet_MTases"/>
    <property type="match status" value="1"/>
</dbReference>
<evidence type="ECO:0000259" key="1">
    <source>
        <dbReference type="Pfam" id="PF08241"/>
    </source>
</evidence>